<organism evidence="2 3">
    <name type="scientific">Porphyromonas macacae</name>
    <dbReference type="NCBI Taxonomy" id="28115"/>
    <lineage>
        <taxon>Bacteria</taxon>
        <taxon>Pseudomonadati</taxon>
        <taxon>Bacteroidota</taxon>
        <taxon>Bacteroidia</taxon>
        <taxon>Bacteroidales</taxon>
        <taxon>Porphyromonadaceae</taxon>
        <taxon>Porphyromonas</taxon>
    </lineage>
</organism>
<dbReference type="Pfam" id="PF04851">
    <property type="entry name" value="ResIII"/>
    <property type="match status" value="1"/>
</dbReference>
<evidence type="ECO:0000313" key="2">
    <source>
        <dbReference type="EMBL" id="SUB93757.1"/>
    </source>
</evidence>
<dbReference type="GO" id="GO:0003677">
    <property type="term" value="F:DNA binding"/>
    <property type="evidence" value="ECO:0007669"/>
    <property type="project" value="InterPro"/>
</dbReference>
<dbReference type="GO" id="GO:0005524">
    <property type="term" value="F:ATP binding"/>
    <property type="evidence" value="ECO:0007669"/>
    <property type="project" value="InterPro"/>
</dbReference>
<evidence type="ECO:0000313" key="3">
    <source>
        <dbReference type="Proteomes" id="UP000254263"/>
    </source>
</evidence>
<dbReference type="InterPro" id="IPR014001">
    <property type="entry name" value="Helicase_ATP-bd"/>
</dbReference>
<dbReference type="PROSITE" id="PS51192">
    <property type="entry name" value="HELICASE_ATP_BIND_1"/>
    <property type="match status" value="1"/>
</dbReference>
<feature type="domain" description="Helicase ATP-binding" evidence="1">
    <location>
        <begin position="1"/>
        <end position="81"/>
    </location>
</feature>
<sequence length="81" mass="9224">MNSGITDIAILRDFISKVNVVVTTMDILTDSTAEAKTLYSQEFSHLFVDEAHHSEAQTWKELIDCFDKEKVFLFTATPIQK</sequence>
<dbReference type="EMBL" id="UGTI01000004">
    <property type="protein sequence ID" value="SUB93757.1"/>
    <property type="molecule type" value="Genomic_DNA"/>
</dbReference>
<dbReference type="GO" id="GO:0016787">
    <property type="term" value="F:hydrolase activity"/>
    <property type="evidence" value="ECO:0007669"/>
    <property type="project" value="InterPro"/>
</dbReference>
<dbReference type="InterPro" id="IPR006935">
    <property type="entry name" value="Helicase/UvrB_N"/>
</dbReference>
<dbReference type="Proteomes" id="UP000254263">
    <property type="component" value="Unassembled WGS sequence"/>
</dbReference>
<reference evidence="2 3" key="1">
    <citation type="submission" date="2018-06" db="EMBL/GenBank/DDBJ databases">
        <authorList>
            <consortium name="Pathogen Informatics"/>
            <person name="Doyle S."/>
        </authorList>
    </citation>
    <scope>NUCLEOTIDE SEQUENCE [LARGE SCALE GENOMIC DNA]</scope>
    <source>
        <strain evidence="2 3">NCTC13100</strain>
    </source>
</reference>
<dbReference type="InterPro" id="IPR027417">
    <property type="entry name" value="P-loop_NTPase"/>
</dbReference>
<dbReference type="RefSeq" id="WP_115087450.1">
    <property type="nucleotide sequence ID" value="NZ_UGTI01000004.1"/>
</dbReference>
<dbReference type="SUPFAM" id="SSF52540">
    <property type="entry name" value="P-loop containing nucleoside triphosphate hydrolases"/>
    <property type="match status" value="1"/>
</dbReference>
<evidence type="ECO:0000259" key="1">
    <source>
        <dbReference type="PROSITE" id="PS51192"/>
    </source>
</evidence>
<proteinExistence type="predicted"/>
<protein>
    <submittedName>
        <fullName evidence="2">Type III restriction enzyme, res subunit</fullName>
    </submittedName>
</protein>
<accession>A0A379EBI1</accession>
<name>A0A379EBI1_9PORP</name>
<dbReference type="Gene3D" id="3.40.50.300">
    <property type="entry name" value="P-loop containing nucleotide triphosphate hydrolases"/>
    <property type="match status" value="1"/>
</dbReference>
<gene>
    <name evidence="2" type="ORF">NCTC13100_01991</name>
</gene>
<dbReference type="AlphaFoldDB" id="A0A379EBI1"/>